<evidence type="ECO:0000256" key="1">
    <source>
        <dbReference type="ARBA" id="ARBA00004141"/>
    </source>
</evidence>
<dbReference type="AlphaFoldDB" id="A0A9W7SYJ8"/>
<keyword evidence="3 6" id="KW-1133">Transmembrane helix</keyword>
<reference evidence="8 9" key="2">
    <citation type="journal article" date="2021" name="Curr. Genet.">
        <title>Genetic response to nitrogen starvation in the aggressive Eucalyptus foliar pathogen Teratosphaeria destructans.</title>
        <authorList>
            <person name="Havenga M."/>
            <person name="Wingfield B.D."/>
            <person name="Wingfield M.J."/>
            <person name="Dreyer L.L."/>
            <person name="Roets F."/>
            <person name="Aylward J."/>
        </authorList>
    </citation>
    <scope>NUCLEOTIDE SEQUENCE [LARGE SCALE GENOMIC DNA]</scope>
    <source>
        <strain evidence="8">CMW44962</strain>
    </source>
</reference>
<keyword evidence="4 6" id="KW-0472">Membrane</keyword>
<gene>
    <name evidence="8" type="ORF">Tdes44962_MAKER07683</name>
</gene>
<comment type="similarity">
    <text evidence="5">Belongs to the SAT4 family.</text>
</comment>
<sequence>MALGDKAIGLLATVVVFFVLSWLLVGLRCAVRGHMLHVFGRDDFAMLIAQLVYSVFLICLCVAIAYGEGRHSWDLEPHDVRTAMAWMLVCEFLYCQTNALVKLALGLFLLRITTTPRYIVTVRILTGASIVMAELVGLLSLVQCRPISKFWNLDKEKGRCIDRRTYTHVLYGTSATNILSDVMYGLLPYFIMSDMQISRRQKAAVAAILGLGSMGSVATVARVAFLKDIAVHPNADFLYVTVDCTISALVEMGAGIIAGSLVTLRPLLRKLVSSNLLSDPHLVARRRSGPRSGTSWPFRYLKTSPAFVAKRTLGRWEEYGCSPRELDRWEKDRELATHITATAQPTDERGEEGRKQRQWMPKLWWRKMESVEEVVEPVAADMPKLVVNIQEEFEVR</sequence>
<dbReference type="GO" id="GO:0016020">
    <property type="term" value="C:membrane"/>
    <property type="evidence" value="ECO:0007669"/>
    <property type="project" value="UniProtKB-SubCell"/>
</dbReference>
<evidence type="ECO:0000256" key="5">
    <source>
        <dbReference type="ARBA" id="ARBA00038359"/>
    </source>
</evidence>
<reference evidence="8 9" key="1">
    <citation type="journal article" date="2018" name="IMA Fungus">
        <title>IMA Genome-F 10: Nine draft genome sequences of Claviceps purpurea s.lat., including C. arundinis, C. humidiphila, and C. cf. spartinae, pseudomolecules for the pitch canker pathogen Fusarium circinatum, draft genome of Davidsoniella eucalypti, Grosmannia galeiformis, Quambalaria eucalypti, and Teratosphaeria destructans.</title>
        <authorList>
            <person name="Wingfield B.D."/>
            <person name="Liu M."/>
            <person name="Nguyen H.D."/>
            <person name="Lane F.A."/>
            <person name="Morgan S.W."/>
            <person name="De Vos L."/>
            <person name="Wilken P.M."/>
            <person name="Duong T.A."/>
            <person name="Aylward J."/>
            <person name="Coetzee M.P."/>
            <person name="Dadej K."/>
            <person name="De Beer Z.W."/>
            <person name="Findlay W."/>
            <person name="Havenga M."/>
            <person name="Kolarik M."/>
            <person name="Menzies J.G."/>
            <person name="Naidoo K."/>
            <person name="Pochopski O."/>
            <person name="Shoukouhi P."/>
            <person name="Santana Q.C."/>
            <person name="Seifert K.A."/>
            <person name="Soal N."/>
            <person name="Steenkamp E.T."/>
            <person name="Tatham C.T."/>
            <person name="van der Nest M.A."/>
            <person name="Wingfield M.J."/>
        </authorList>
    </citation>
    <scope>NUCLEOTIDE SEQUENCE [LARGE SCALE GENOMIC DNA]</scope>
    <source>
        <strain evidence="8">CMW44962</strain>
    </source>
</reference>
<feature type="transmembrane region" description="Helical" evidence="6">
    <location>
        <begin position="6"/>
        <end position="31"/>
    </location>
</feature>
<accession>A0A9W7SYJ8</accession>
<feature type="transmembrane region" description="Helical" evidence="6">
    <location>
        <begin position="43"/>
        <end position="66"/>
    </location>
</feature>
<evidence type="ECO:0000256" key="6">
    <source>
        <dbReference type="SAM" id="Phobius"/>
    </source>
</evidence>
<organism evidence="8 9">
    <name type="scientific">Teratosphaeria destructans</name>
    <dbReference type="NCBI Taxonomy" id="418781"/>
    <lineage>
        <taxon>Eukaryota</taxon>
        <taxon>Fungi</taxon>
        <taxon>Dikarya</taxon>
        <taxon>Ascomycota</taxon>
        <taxon>Pezizomycotina</taxon>
        <taxon>Dothideomycetes</taxon>
        <taxon>Dothideomycetidae</taxon>
        <taxon>Mycosphaerellales</taxon>
        <taxon>Teratosphaeriaceae</taxon>
        <taxon>Teratosphaeria</taxon>
    </lineage>
</organism>
<comment type="subcellular location">
    <subcellularLocation>
        <location evidence="1">Membrane</location>
        <topology evidence="1">Multi-pass membrane protein</topology>
    </subcellularLocation>
</comment>
<dbReference type="OrthoDB" id="3923077at2759"/>
<dbReference type="Pfam" id="PF20684">
    <property type="entry name" value="Fung_rhodopsin"/>
    <property type="match status" value="1"/>
</dbReference>
<dbReference type="PANTHER" id="PTHR33048">
    <property type="entry name" value="PTH11-LIKE INTEGRAL MEMBRANE PROTEIN (AFU_ORTHOLOGUE AFUA_5G11245)"/>
    <property type="match status" value="1"/>
</dbReference>
<evidence type="ECO:0000313" key="8">
    <source>
        <dbReference type="EMBL" id="KAH9842131.1"/>
    </source>
</evidence>
<feature type="transmembrane region" description="Helical" evidence="6">
    <location>
        <begin position="86"/>
        <end position="110"/>
    </location>
</feature>
<feature type="transmembrane region" description="Helical" evidence="6">
    <location>
        <begin position="169"/>
        <end position="191"/>
    </location>
</feature>
<feature type="transmembrane region" description="Helical" evidence="6">
    <location>
        <begin position="122"/>
        <end position="142"/>
    </location>
</feature>
<keyword evidence="9" id="KW-1185">Reference proteome</keyword>
<proteinExistence type="inferred from homology"/>
<dbReference type="InterPro" id="IPR049326">
    <property type="entry name" value="Rhodopsin_dom_fungi"/>
</dbReference>
<feature type="domain" description="Rhodopsin" evidence="7">
    <location>
        <begin position="27"/>
        <end position="270"/>
    </location>
</feature>
<evidence type="ECO:0000259" key="7">
    <source>
        <dbReference type="Pfam" id="PF20684"/>
    </source>
</evidence>
<dbReference type="PANTHER" id="PTHR33048:SF96">
    <property type="entry name" value="INTEGRAL MEMBRANE PROTEIN"/>
    <property type="match status" value="1"/>
</dbReference>
<evidence type="ECO:0000256" key="4">
    <source>
        <dbReference type="ARBA" id="ARBA00023136"/>
    </source>
</evidence>
<feature type="transmembrane region" description="Helical" evidence="6">
    <location>
        <begin position="237"/>
        <end position="264"/>
    </location>
</feature>
<evidence type="ECO:0000256" key="2">
    <source>
        <dbReference type="ARBA" id="ARBA00022692"/>
    </source>
</evidence>
<dbReference type="InterPro" id="IPR052337">
    <property type="entry name" value="SAT4-like"/>
</dbReference>
<comment type="caution">
    <text evidence="8">The sequence shown here is derived from an EMBL/GenBank/DDBJ whole genome shotgun (WGS) entry which is preliminary data.</text>
</comment>
<dbReference type="Proteomes" id="UP001138500">
    <property type="component" value="Unassembled WGS sequence"/>
</dbReference>
<protein>
    <submittedName>
        <fullName evidence="8">Kinesin heavy chain</fullName>
    </submittedName>
</protein>
<evidence type="ECO:0000313" key="9">
    <source>
        <dbReference type="Proteomes" id="UP001138500"/>
    </source>
</evidence>
<evidence type="ECO:0000256" key="3">
    <source>
        <dbReference type="ARBA" id="ARBA00022989"/>
    </source>
</evidence>
<name>A0A9W7SYJ8_9PEZI</name>
<dbReference type="EMBL" id="RIBY02000458">
    <property type="protein sequence ID" value="KAH9842131.1"/>
    <property type="molecule type" value="Genomic_DNA"/>
</dbReference>
<keyword evidence="2 6" id="KW-0812">Transmembrane</keyword>
<feature type="transmembrane region" description="Helical" evidence="6">
    <location>
        <begin position="203"/>
        <end position="225"/>
    </location>
</feature>